<dbReference type="Gene3D" id="1.10.8.550">
    <property type="entry name" value="Proto-chlorophyllide reductase 57 kD subunit B"/>
    <property type="match status" value="3"/>
</dbReference>
<feature type="domain" description="UspA" evidence="3">
    <location>
        <begin position="21"/>
        <end position="180"/>
    </location>
</feature>
<evidence type="ECO:0000313" key="5">
    <source>
        <dbReference type="EMBL" id="VAV92690.1"/>
    </source>
</evidence>
<dbReference type="PRINTS" id="PR01438">
    <property type="entry name" value="UNVRSLSTRESS"/>
</dbReference>
<organism evidence="5">
    <name type="scientific">hydrothermal vent metagenome</name>
    <dbReference type="NCBI Taxonomy" id="652676"/>
    <lineage>
        <taxon>unclassified sequences</taxon>
        <taxon>metagenomes</taxon>
        <taxon>ecological metagenomes</taxon>
    </lineage>
</organism>
<evidence type="ECO:0000259" key="3">
    <source>
        <dbReference type="Pfam" id="PF00582"/>
    </source>
</evidence>
<dbReference type="InterPro" id="IPR014729">
    <property type="entry name" value="Rossmann-like_a/b/a_fold"/>
</dbReference>
<evidence type="ECO:0000256" key="1">
    <source>
        <dbReference type="ARBA" id="ARBA00008791"/>
    </source>
</evidence>
<dbReference type="SUPFAM" id="SSF52402">
    <property type="entry name" value="Adenine nucleotide alpha hydrolases-like"/>
    <property type="match status" value="2"/>
</dbReference>
<name>A0A3B0RI07_9ZZZZ</name>
<dbReference type="Gene3D" id="3.40.50.620">
    <property type="entry name" value="HUPs"/>
    <property type="match status" value="2"/>
</dbReference>
<gene>
    <name evidence="5" type="ORF">MNBD_ALPHA08-2222</name>
</gene>
<dbReference type="GO" id="GO:0016491">
    <property type="term" value="F:oxidoreductase activity"/>
    <property type="evidence" value="ECO:0007669"/>
    <property type="project" value="InterPro"/>
</dbReference>
<feature type="region of interest" description="Disordered" evidence="2">
    <location>
        <begin position="549"/>
        <end position="574"/>
    </location>
</feature>
<dbReference type="InterPro" id="IPR006016">
    <property type="entry name" value="UspA"/>
</dbReference>
<dbReference type="GO" id="GO:0015979">
    <property type="term" value="P:photosynthesis"/>
    <property type="evidence" value="ECO:0007669"/>
    <property type="project" value="InterPro"/>
</dbReference>
<dbReference type="PANTHER" id="PTHR46268:SF25">
    <property type="entry name" value="USPA DOMAIN PROTEIN"/>
    <property type="match status" value="1"/>
</dbReference>
<sequence length="574" mass="62981">MPIALAQRADSDRQGTAPVSFGKILVALDQSDYANQAVNEVISLTGPVSGTITGIHAYAAKMHDRRFKQMEGGLPDRYRYETEMEHQRDVHEDLIGKGLGIISDSYHDNARIRCDRAGVAFHRLSPEGKNYACIIEAANTGKFDVLALGSRGLGAVAGSTIGSVCERVVRRSPIDVLVIKDRHLKIGDGPIVVGIDGSDQSFGVLKTAMAIARQTGTVVHALAAYDPYYHYVAFNKIADVLSDEAGKVFRFKEQEQLHEELIDDGIAKIYQSHLAVARSVAEEENIEIVTELVAGKPFQAIRKYVEDVKASLLMVGKTGVHADEGLDIGGNTENLLRVAPCHVWIGQATHFPSLDVIAQETIMWSEEADAMMSRAPDFVQGMARTAIIRQAHEEGHTFITSRFVESVMKKMMPGTSGGAKAGKPSTPDEKKFKKFDWSDEATAVLNKIRDGGVRENVRLRAEKYARRDAATIILPNHVKPFAEDAQEEASGLEWAAAYLARLQRVPETFRGKARQTIEDYVRTQGQNRVDGEVAEGGFAAARKVMCPEPEATEYPKNHGPKDHGPKYHGNGKHS</sequence>
<protein>
    <recommendedName>
        <fullName evidence="6">Universal stress protein UspA and related nucleotide-binding proteins</fullName>
    </recommendedName>
</protein>
<dbReference type="Pfam" id="PF08369">
    <property type="entry name" value="PCP_red"/>
    <property type="match status" value="1"/>
</dbReference>
<evidence type="ECO:0000256" key="2">
    <source>
        <dbReference type="SAM" id="MobiDB-lite"/>
    </source>
</evidence>
<dbReference type="GO" id="GO:0015995">
    <property type="term" value="P:chlorophyll biosynthetic process"/>
    <property type="evidence" value="ECO:0007669"/>
    <property type="project" value="InterPro"/>
</dbReference>
<dbReference type="CDD" id="cd00293">
    <property type="entry name" value="USP-like"/>
    <property type="match status" value="2"/>
</dbReference>
<feature type="compositionally biased region" description="Basic and acidic residues" evidence="2">
    <location>
        <begin position="553"/>
        <end position="565"/>
    </location>
</feature>
<dbReference type="InterPro" id="IPR013580">
    <property type="entry name" value="LI-POR_suB-like_C"/>
</dbReference>
<evidence type="ECO:0000259" key="4">
    <source>
        <dbReference type="Pfam" id="PF08369"/>
    </source>
</evidence>
<reference evidence="5" key="1">
    <citation type="submission" date="2018-06" db="EMBL/GenBank/DDBJ databases">
        <authorList>
            <person name="Zhirakovskaya E."/>
        </authorList>
    </citation>
    <scope>NUCLEOTIDE SEQUENCE</scope>
</reference>
<dbReference type="InterPro" id="IPR042298">
    <property type="entry name" value="P-CP_red_C"/>
</dbReference>
<accession>A0A3B0RI07</accession>
<feature type="domain" description="Light-independent protochlorophyllide reductase subunit B-like C-terminal" evidence="4">
    <location>
        <begin position="364"/>
        <end position="405"/>
    </location>
</feature>
<dbReference type="AlphaFoldDB" id="A0A3B0RI07"/>
<dbReference type="Pfam" id="PF00582">
    <property type="entry name" value="Usp"/>
    <property type="match status" value="2"/>
</dbReference>
<proteinExistence type="inferred from homology"/>
<feature type="domain" description="UspA" evidence="3">
    <location>
        <begin position="190"/>
        <end position="345"/>
    </location>
</feature>
<dbReference type="PANTHER" id="PTHR46268">
    <property type="entry name" value="STRESS RESPONSE PROTEIN NHAX"/>
    <property type="match status" value="1"/>
</dbReference>
<comment type="similarity">
    <text evidence="1">Belongs to the universal stress protein A family.</text>
</comment>
<dbReference type="EMBL" id="UOEC01000103">
    <property type="protein sequence ID" value="VAV92690.1"/>
    <property type="molecule type" value="Genomic_DNA"/>
</dbReference>
<evidence type="ECO:0008006" key="6">
    <source>
        <dbReference type="Google" id="ProtNLM"/>
    </source>
</evidence>
<dbReference type="InterPro" id="IPR006015">
    <property type="entry name" value="Universal_stress_UspA"/>
</dbReference>